<protein>
    <submittedName>
        <fullName evidence="1">Uncharacterized protein</fullName>
    </submittedName>
</protein>
<organism evidence="1">
    <name type="scientific">marine sediment metagenome</name>
    <dbReference type="NCBI Taxonomy" id="412755"/>
    <lineage>
        <taxon>unclassified sequences</taxon>
        <taxon>metagenomes</taxon>
        <taxon>ecological metagenomes</taxon>
    </lineage>
</organism>
<feature type="non-terminal residue" evidence="1">
    <location>
        <position position="1"/>
    </location>
</feature>
<proteinExistence type="predicted"/>
<dbReference type="AlphaFoldDB" id="X1QVD0"/>
<name>X1QVD0_9ZZZZ</name>
<sequence length="366" mass="41363">FDYAHHETIPGYIVHNVYASAYAMIFRNLAIPTNAIIDEAKVRFITSGETTNPNVKTRIVAELTVNPAPFTNLADYQSRIRAPSPIPWDDIEPWYTDRTYYSPDISAQIHTIINLPLWQTGKSICLFWHDEDDRSAHIDYTTRMADTYHHDPLRCPILIIKYHLPPGPPVYLQTPARYFTFRGKVNNILSPSVGPIFQHCHPGVALARFEHYIINDDTGHIAWKNLYQGQTFTPGASHKITSVWIKAYRVGFPGLITVGIRETVAGDPTDTDLCLGSTNGNTLTTDIQGEWREIPITAGVDLSAGVQYAKALRITSDVVLNYLVWRADGTAPSYYGGMHLNSDDYGNTWFKRPLTDFMFEEWGLLI</sequence>
<comment type="caution">
    <text evidence="1">The sequence shown here is derived from an EMBL/GenBank/DDBJ whole genome shotgun (WGS) entry which is preliminary data.</text>
</comment>
<evidence type="ECO:0000313" key="1">
    <source>
        <dbReference type="EMBL" id="GAI72502.1"/>
    </source>
</evidence>
<gene>
    <name evidence="1" type="ORF">S12H4_04086</name>
</gene>
<accession>X1QVD0</accession>
<reference evidence="1" key="1">
    <citation type="journal article" date="2014" name="Front. Microbiol.">
        <title>High frequency of phylogenetically diverse reductive dehalogenase-homologous genes in deep subseafloor sedimentary metagenomes.</title>
        <authorList>
            <person name="Kawai M."/>
            <person name="Futagami T."/>
            <person name="Toyoda A."/>
            <person name="Takaki Y."/>
            <person name="Nishi S."/>
            <person name="Hori S."/>
            <person name="Arai W."/>
            <person name="Tsubouchi T."/>
            <person name="Morono Y."/>
            <person name="Uchiyama I."/>
            <person name="Ito T."/>
            <person name="Fujiyama A."/>
            <person name="Inagaki F."/>
            <person name="Takami H."/>
        </authorList>
    </citation>
    <scope>NUCLEOTIDE SEQUENCE</scope>
    <source>
        <strain evidence="1">Expedition CK06-06</strain>
    </source>
</reference>
<dbReference type="EMBL" id="BARW01001217">
    <property type="protein sequence ID" value="GAI72502.1"/>
    <property type="molecule type" value="Genomic_DNA"/>
</dbReference>